<evidence type="ECO:0000256" key="1">
    <source>
        <dbReference type="ARBA" id="ARBA00009437"/>
    </source>
</evidence>
<keyword evidence="4" id="KW-0804">Transcription</keyword>
<dbReference type="GO" id="GO:0003700">
    <property type="term" value="F:DNA-binding transcription factor activity"/>
    <property type="evidence" value="ECO:0007669"/>
    <property type="project" value="InterPro"/>
</dbReference>
<dbReference type="InterPro" id="IPR036390">
    <property type="entry name" value="WH_DNA-bd_sf"/>
</dbReference>
<evidence type="ECO:0000256" key="3">
    <source>
        <dbReference type="ARBA" id="ARBA00023125"/>
    </source>
</evidence>
<dbReference type="AlphaFoldDB" id="A0AAW8JCU4"/>
<comment type="caution">
    <text evidence="6">The sequence shown here is derived from an EMBL/GenBank/DDBJ whole genome shotgun (WGS) entry which is preliminary data.</text>
</comment>
<dbReference type="PROSITE" id="PS50931">
    <property type="entry name" value="HTH_LYSR"/>
    <property type="match status" value="1"/>
</dbReference>
<dbReference type="InterPro" id="IPR005119">
    <property type="entry name" value="LysR_subst-bd"/>
</dbReference>
<keyword evidence="3" id="KW-0238">DNA-binding</keyword>
<dbReference type="EMBL" id="JAVIDL010000038">
    <property type="protein sequence ID" value="MDQ8936900.1"/>
    <property type="molecule type" value="Genomic_DNA"/>
</dbReference>
<dbReference type="Gene3D" id="1.10.10.10">
    <property type="entry name" value="Winged helix-like DNA-binding domain superfamily/Winged helix DNA-binding domain"/>
    <property type="match status" value="1"/>
</dbReference>
<dbReference type="InterPro" id="IPR000847">
    <property type="entry name" value="LysR_HTH_N"/>
</dbReference>
<evidence type="ECO:0000313" key="7">
    <source>
        <dbReference type="Proteomes" id="UP001243844"/>
    </source>
</evidence>
<gene>
    <name evidence="6" type="ORF">RFH47_14340</name>
</gene>
<dbReference type="FunFam" id="1.10.10.10:FF:000001">
    <property type="entry name" value="LysR family transcriptional regulator"/>
    <property type="match status" value="1"/>
</dbReference>
<evidence type="ECO:0000256" key="4">
    <source>
        <dbReference type="ARBA" id="ARBA00023163"/>
    </source>
</evidence>
<feature type="domain" description="HTH lysR-type" evidence="5">
    <location>
        <begin position="1"/>
        <end position="58"/>
    </location>
</feature>
<sequence length="299" mass="34237">MELRHLRYFVTVAEELNFSKAALRLHTAQPSLSQQIKDLEKRLGIQLFNRTKRKVELTSEGESFLPYAQSTLLQADLTIQKTQKVANELSNCLSISFGPVAELKIFPNILPSLRFDYPDLKLNLQSMNEIQQQKALEAGQIDIGFIRENLTGPDLRSSLLFREKLIFLLPKTHPLCRYETIPIRALDHEALIIASVEHAPTLHRSVMHFAKQHNIKFNFIQHAGNILFNINSVNMGLGCAILPSYIEPMIKNHPNIAIRSLEIEPPLIDLFMSYNTKNNQKNIEIFINAIQNKKFQQLS</sequence>
<comment type="similarity">
    <text evidence="1">Belongs to the LysR transcriptional regulatory family.</text>
</comment>
<evidence type="ECO:0000259" key="5">
    <source>
        <dbReference type="PROSITE" id="PS50931"/>
    </source>
</evidence>
<dbReference type="Gene3D" id="3.40.190.10">
    <property type="entry name" value="Periplasmic binding protein-like II"/>
    <property type="match status" value="2"/>
</dbReference>
<evidence type="ECO:0000313" key="6">
    <source>
        <dbReference type="EMBL" id="MDQ8936900.1"/>
    </source>
</evidence>
<dbReference type="PANTHER" id="PTHR30346:SF0">
    <property type="entry name" value="HCA OPERON TRANSCRIPTIONAL ACTIVATOR HCAR"/>
    <property type="match status" value="1"/>
</dbReference>
<keyword evidence="2" id="KW-0805">Transcription regulation</keyword>
<dbReference type="RefSeq" id="WP_308981992.1">
    <property type="nucleotide sequence ID" value="NZ_JAVIDL010000038.1"/>
</dbReference>
<dbReference type="SUPFAM" id="SSF46785">
    <property type="entry name" value="Winged helix' DNA-binding domain"/>
    <property type="match status" value="1"/>
</dbReference>
<dbReference type="SUPFAM" id="SSF53850">
    <property type="entry name" value="Periplasmic binding protein-like II"/>
    <property type="match status" value="1"/>
</dbReference>
<evidence type="ECO:0000256" key="2">
    <source>
        <dbReference type="ARBA" id="ARBA00023015"/>
    </source>
</evidence>
<protein>
    <submittedName>
        <fullName evidence="6">LysR substrate-binding domain-containing protein</fullName>
    </submittedName>
</protein>
<name>A0AAW8JCU4_9GAMM</name>
<dbReference type="PANTHER" id="PTHR30346">
    <property type="entry name" value="TRANSCRIPTIONAL DUAL REGULATOR HCAR-RELATED"/>
    <property type="match status" value="1"/>
</dbReference>
<organism evidence="6 7">
    <name type="scientific">Acinetobacter rudis</name>
    <dbReference type="NCBI Taxonomy" id="632955"/>
    <lineage>
        <taxon>Bacteria</taxon>
        <taxon>Pseudomonadati</taxon>
        <taxon>Pseudomonadota</taxon>
        <taxon>Gammaproteobacteria</taxon>
        <taxon>Moraxellales</taxon>
        <taxon>Moraxellaceae</taxon>
        <taxon>Acinetobacter</taxon>
    </lineage>
</organism>
<dbReference type="Pfam" id="PF03466">
    <property type="entry name" value="LysR_substrate"/>
    <property type="match status" value="1"/>
</dbReference>
<dbReference type="PRINTS" id="PR00039">
    <property type="entry name" value="HTHLYSR"/>
</dbReference>
<dbReference type="Proteomes" id="UP001243844">
    <property type="component" value="Unassembled WGS sequence"/>
</dbReference>
<reference evidence="6" key="1">
    <citation type="submission" date="2023-08" db="EMBL/GenBank/DDBJ databases">
        <title>Emergence of clinically-relevant ST2 carbapenem-resistant Acinetobacter baumannii strains in hospital sewages in Zhejiang, East of China.</title>
        <authorList>
            <person name="Kaichao C."/>
            <person name="Zhang R."/>
        </authorList>
    </citation>
    <scope>NUCLEOTIDE SEQUENCE</scope>
    <source>
        <strain evidence="6">M-RB-37</strain>
    </source>
</reference>
<dbReference type="Pfam" id="PF00126">
    <property type="entry name" value="HTH_1"/>
    <property type="match status" value="1"/>
</dbReference>
<dbReference type="GO" id="GO:0003677">
    <property type="term" value="F:DNA binding"/>
    <property type="evidence" value="ECO:0007669"/>
    <property type="project" value="UniProtKB-KW"/>
</dbReference>
<dbReference type="InterPro" id="IPR036388">
    <property type="entry name" value="WH-like_DNA-bd_sf"/>
</dbReference>
<dbReference type="GO" id="GO:0032993">
    <property type="term" value="C:protein-DNA complex"/>
    <property type="evidence" value="ECO:0007669"/>
    <property type="project" value="TreeGrafter"/>
</dbReference>
<proteinExistence type="inferred from homology"/>
<accession>A0AAW8JCU4</accession>